<keyword evidence="8" id="KW-1185">Reference proteome</keyword>
<comment type="subcellular location">
    <subcellularLocation>
        <location evidence="1">Membrane</location>
        <topology evidence="1">Multi-pass membrane protein</topology>
    </subcellularLocation>
</comment>
<sequence>MSSQETITLRTIGAASTALAISSASLNASLTLFTIPRCLELPPPLNAQIWANMFRVTKWAVPIPMLISGAGYYYLAWTQRNIPSTIVVLPTINTLLEKLASWKDASVHQIQEDEDLGTTAHALIRRWSILNLGRAIPVMLAGLLGLYSYL</sequence>
<proteinExistence type="inferred from homology"/>
<dbReference type="PANTHER" id="PTHR35042:SF1">
    <property type="entry name" value="DUF1772-DOMAIN-CONTAINING PROTEIN"/>
    <property type="match status" value="1"/>
</dbReference>
<dbReference type="KEGG" id="pfy:PFICI_11266"/>
<dbReference type="AlphaFoldDB" id="W3WWA0"/>
<feature type="transmembrane region" description="Helical" evidence="6">
    <location>
        <begin position="56"/>
        <end position="75"/>
    </location>
</feature>
<keyword evidence="3 6" id="KW-1133">Transmembrane helix</keyword>
<dbReference type="Proteomes" id="UP000030651">
    <property type="component" value="Unassembled WGS sequence"/>
</dbReference>
<evidence type="ECO:0000256" key="2">
    <source>
        <dbReference type="ARBA" id="ARBA00022692"/>
    </source>
</evidence>
<evidence type="ECO:0000256" key="5">
    <source>
        <dbReference type="ARBA" id="ARBA00034313"/>
    </source>
</evidence>
<dbReference type="OrthoDB" id="5954308at2759"/>
<evidence type="ECO:0000256" key="6">
    <source>
        <dbReference type="SAM" id="Phobius"/>
    </source>
</evidence>
<keyword evidence="4 6" id="KW-0472">Membrane</keyword>
<evidence type="ECO:0000256" key="1">
    <source>
        <dbReference type="ARBA" id="ARBA00004141"/>
    </source>
</evidence>
<dbReference type="PANTHER" id="PTHR35042">
    <property type="entry name" value="ANTHRONE OXYGENASE ENCC"/>
    <property type="match status" value="1"/>
</dbReference>
<feature type="transmembrane region" description="Helical" evidence="6">
    <location>
        <begin position="129"/>
        <end position="149"/>
    </location>
</feature>
<dbReference type="GeneID" id="19276279"/>
<dbReference type="GO" id="GO:0016020">
    <property type="term" value="C:membrane"/>
    <property type="evidence" value="ECO:0007669"/>
    <property type="project" value="UniProtKB-SubCell"/>
</dbReference>
<protein>
    <recommendedName>
        <fullName evidence="9">DUF1772-domain-containing protein</fullName>
    </recommendedName>
</protein>
<dbReference type="RefSeq" id="XP_007838038.1">
    <property type="nucleotide sequence ID" value="XM_007839847.1"/>
</dbReference>
<gene>
    <name evidence="7" type="ORF">PFICI_11266</name>
</gene>
<name>W3WWA0_PESFW</name>
<reference evidence="8" key="1">
    <citation type="journal article" date="2015" name="BMC Genomics">
        <title>Genomic and transcriptomic analysis of the endophytic fungus Pestalotiopsis fici reveals its lifestyle and high potential for synthesis of natural products.</title>
        <authorList>
            <person name="Wang X."/>
            <person name="Zhang X."/>
            <person name="Liu L."/>
            <person name="Xiang M."/>
            <person name="Wang W."/>
            <person name="Sun X."/>
            <person name="Che Y."/>
            <person name="Guo L."/>
            <person name="Liu G."/>
            <person name="Guo L."/>
            <person name="Wang C."/>
            <person name="Yin W.B."/>
            <person name="Stadler M."/>
            <person name="Zhang X."/>
            <person name="Liu X."/>
        </authorList>
    </citation>
    <scope>NUCLEOTIDE SEQUENCE [LARGE SCALE GENOMIC DNA]</scope>
    <source>
        <strain evidence="8">W106-1 / CGMCC3.15140</strain>
    </source>
</reference>
<keyword evidence="2 6" id="KW-0812">Transmembrane</keyword>
<evidence type="ECO:0000313" key="8">
    <source>
        <dbReference type="Proteomes" id="UP000030651"/>
    </source>
</evidence>
<dbReference type="InParanoid" id="W3WWA0"/>
<dbReference type="HOGENOM" id="CLU_105974_2_1_1"/>
<evidence type="ECO:0000256" key="3">
    <source>
        <dbReference type="ARBA" id="ARBA00022989"/>
    </source>
</evidence>
<dbReference type="EMBL" id="KI912116">
    <property type="protein sequence ID" value="ETS77392.1"/>
    <property type="molecule type" value="Genomic_DNA"/>
</dbReference>
<evidence type="ECO:0000313" key="7">
    <source>
        <dbReference type="EMBL" id="ETS77392.1"/>
    </source>
</evidence>
<evidence type="ECO:0000256" key="4">
    <source>
        <dbReference type="ARBA" id="ARBA00023136"/>
    </source>
</evidence>
<comment type="similarity">
    <text evidence="5">Belongs to the anthrone oxygenase family.</text>
</comment>
<evidence type="ECO:0008006" key="9">
    <source>
        <dbReference type="Google" id="ProtNLM"/>
    </source>
</evidence>
<organism evidence="7 8">
    <name type="scientific">Pestalotiopsis fici (strain W106-1 / CGMCC3.15140)</name>
    <dbReference type="NCBI Taxonomy" id="1229662"/>
    <lineage>
        <taxon>Eukaryota</taxon>
        <taxon>Fungi</taxon>
        <taxon>Dikarya</taxon>
        <taxon>Ascomycota</taxon>
        <taxon>Pezizomycotina</taxon>
        <taxon>Sordariomycetes</taxon>
        <taxon>Xylariomycetidae</taxon>
        <taxon>Amphisphaeriales</taxon>
        <taxon>Sporocadaceae</taxon>
        <taxon>Pestalotiopsis</taxon>
    </lineage>
</organism>
<feature type="transmembrane region" description="Helical" evidence="6">
    <location>
        <begin position="12"/>
        <end position="36"/>
    </location>
</feature>
<accession>W3WWA0</accession>